<dbReference type="GeneID" id="27688203"/>
<evidence type="ECO:0000313" key="3">
    <source>
        <dbReference type="Proteomes" id="UP000053201"/>
    </source>
</evidence>
<reference evidence="2 3" key="1">
    <citation type="submission" date="2009-08" db="EMBL/GenBank/DDBJ databases">
        <title>The Genome Sequence of Spizellomyces punctatus strain DAOM BR117.</title>
        <authorList>
            <consortium name="The Broad Institute Genome Sequencing Platform"/>
            <person name="Russ C."/>
            <person name="Cuomo C."/>
            <person name="Shea T."/>
            <person name="Young S.K."/>
            <person name="Zeng Q."/>
            <person name="Koehrsen M."/>
            <person name="Haas B."/>
            <person name="Borodovsky M."/>
            <person name="Guigo R."/>
            <person name="Alvarado L."/>
            <person name="Berlin A."/>
            <person name="Bochicchio J."/>
            <person name="Borenstein D."/>
            <person name="Chapman S."/>
            <person name="Chen Z."/>
            <person name="Engels R."/>
            <person name="Freedman E."/>
            <person name="Gellesch M."/>
            <person name="Goldberg J."/>
            <person name="Griggs A."/>
            <person name="Gujja S."/>
            <person name="Heiman D."/>
            <person name="Hepburn T."/>
            <person name="Howarth C."/>
            <person name="Jen D."/>
            <person name="Larson L."/>
            <person name="Lewis B."/>
            <person name="Mehta T."/>
            <person name="Park D."/>
            <person name="Pearson M."/>
            <person name="Roberts A."/>
            <person name="Saif S."/>
            <person name="Shenoy N."/>
            <person name="Sisk P."/>
            <person name="Stolte C."/>
            <person name="Sykes S."/>
            <person name="Thomson T."/>
            <person name="Walk T."/>
            <person name="White J."/>
            <person name="Yandava C."/>
            <person name="Burger G."/>
            <person name="Gray M.W."/>
            <person name="Holland P.W.H."/>
            <person name="King N."/>
            <person name="Lang F.B.F."/>
            <person name="Roger A.J."/>
            <person name="Ruiz-Trillo I."/>
            <person name="Lander E."/>
            <person name="Nusbaum C."/>
        </authorList>
    </citation>
    <scope>NUCLEOTIDE SEQUENCE [LARGE SCALE GENOMIC DNA]</scope>
    <source>
        <strain evidence="2 3">DAOM BR117</strain>
    </source>
</reference>
<dbReference type="OrthoDB" id="2111228at2759"/>
<dbReference type="AlphaFoldDB" id="A0A0L0HHW6"/>
<keyword evidence="1" id="KW-0472">Membrane</keyword>
<keyword evidence="1" id="KW-0812">Transmembrane</keyword>
<evidence type="ECO:0000256" key="1">
    <source>
        <dbReference type="SAM" id="Phobius"/>
    </source>
</evidence>
<feature type="transmembrane region" description="Helical" evidence="1">
    <location>
        <begin position="217"/>
        <end position="240"/>
    </location>
</feature>
<proteinExistence type="predicted"/>
<dbReference type="VEuPathDB" id="FungiDB:SPPG_04773"/>
<dbReference type="Proteomes" id="UP000053201">
    <property type="component" value="Unassembled WGS sequence"/>
</dbReference>
<sequence>MTSTNATAACFTDPVVLNYIEATAQYAAESYSTAAIITGAALPVVAGNICLSIWRIVWKKRNPRAYVLLLGSLGIAVGAVMLVKPVTHYRGRTRLSVILGLIGSIVSQVALNVAGVLRFSVPLSNRPVRIAYIVITAMFTVSFCAANLVIGLSEIDTWQFPSAISQAFSVKLGILSLILPIFYGISGLVCFSFQLRRFLRSVRHWSMGDDKIYSVEVANHIIMGFLLTMIIIYLSCFHLFDNDARFDSPMSLLFSSALLGCENIFETFTDFIHEVQVTNISSGMRSPALQDELPSPLRGFSLAVPTQRSDAGSSGAD</sequence>
<protein>
    <recommendedName>
        <fullName evidence="4">G-protein coupled receptors family 3 profile domain-containing protein</fullName>
    </recommendedName>
</protein>
<evidence type="ECO:0000313" key="2">
    <source>
        <dbReference type="EMBL" id="KND00455.1"/>
    </source>
</evidence>
<evidence type="ECO:0008006" key="4">
    <source>
        <dbReference type="Google" id="ProtNLM"/>
    </source>
</evidence>
<feature type="transmembrane region" description="Helical" evidence="1">
    <location>
        <begin position="66"/>
        <end position="83"/>
    </location>
</feature>
<dbReference type="InParanoid" id="A0A0L0HHW6"/>
<feature type="transmembrane region" description="Helical" evidence="1">
    <location>
        <begin position="172"/>
        <end position="196"/>
    </location>
</feature>
<accession>A0A0L0HHW6</accession>
<feature type="transmembrane region" description="Helical" evidence="1">
    <location>
        <begin position="129"/>
        <end position="152"/>
    </location>
</feature>
<organism evidence="2 3">
    <name type="scientific">Spizellomyces punctatus (strain DAOM BR117)</name>
    <dbReference type="NCBI Taxonomy" id="645134"/>
    <lineage>
        <taxon>Eukaryota</taxon>
        <taxon>Fungi</taxon>
        <taxon>Fungi incertae sedis</taxon>
        <taxon>Chytridiomycota</taxon>
        <taxon>Chytridiomycota incertae sedis</taxon>
        <taxon>Chytridiomycetes</taxon>
        <taxon>Spizellomycetales</taxon>
        <taxon>Spizellomycetaceae</taxon>
        <taxon>Spizellomyces</taxon>
    </lineage>
</organism>
<feature type="transmembrane region" description="Helical" evidence="1">
    <location>
        <begin position="34"/>
        <end position="54"/>
    </location>
</feature>
<name>A0A0L0HHW6_SPIPD</name>
<keyword evidence="3" id="KW-1185">Reference proteome</keyword>
<gene>
    <name evidence="2" type="ORF">SPPG_04773</name>
</gene>
<dbReference type="EMBL" id="KQ257456">
    <property type="protein sequence ID" value="KND00455.1"/>
    <property type="molecule type" value="Genomic_DNA"/>
</dbReference>
<keyword evidence="1" id="KW-1133">Transmembrane helix</keyword>
<dbReference type="RefSeq" id="XP_016608494.1">
    <property type="nucleotide sequence ID" value="XM_016753005.1"/>
</dbReference>
<feature type="transmembrane region" description="Helical" evidence="1">
    <location>
        <begin position="95"/>
        <end position="117"/>
    </location>
</feature>